<gene>
    <name evidence="1" type="primary">cinA</name>
    <name evidence="3" type="ORF">BAZO_05839</name>
</gene>
<organism evidence="3 4">
    <name type="scientific">Schinkia azotoformans LMG 9581</name>
    <dbReference type="NCBI Taxonomy" id="1131731"/>
    <lineage>
        <taxon>Bacteria</taxon>
        <taxon>Bacillati</taxon>
        <taxon>Bacillota</taxon>
        <taxon>Bacilli</taxon>
        <taxon>Bacillales</taxon>
        <taxon>Bacillaceae</taxon>
        <taxon>Calidifontibacillus/Schinkia group</taxon>
        <taxon>Schinkia</taxon>
    </lineage>
</organism>
<dbReference type="SUPFAM" id="SSF142433">
    <property type="entry name" value="CinA-like"/>
    <property type="match status" value="1"/>
</dbReference>
<dbReference type="PIRSF" id="PIRSF006728">
    <property type="entry name" value="CinA"/>
    <property type="match status" value="1"/>
</dbReference>
<dbReference type="STRING" id="1131731.BAZO_05839"/>
<dbReference type="InterPro" id="IPR041424">
    <property type="entry name" value="CinA_KH"/>
</dbReference>
<dbReference type="NCBIfam" id="NF001813">
    <property type="entry name" value="PRK00549.1"/>
    <property type="match status" value="1"/>
</dbReference>
<dbReference type="RefSeq" id="WP_003330381.1">
    <property type="nucleotide sequence ID" value="NZ_AJLR01000042.1"/>
</dbReference>
<dbReference type="Proteomes" id="UP000006315">
    <property type="component" value="Unassembled WGS sequence"/>
</dbReference>
<accession>K6DIB6</accession>
<dbReference type="Pfam" id="PF00994">
    <property type="entry name" value="MoCF_biosynth"/>
    <property type="match status" value="1"/>
</dbReference>
<dbReference type="InterPro" id="IPR008136">
    <property type="entry name" value="CinA_C"/>
</dbReference>
<feature type="domain" description="MoaB/Mog" evidence="2">
    <location>
        <begin position="4"/>
        <end position="170"/>
    </location>
</feature>
<dbReference type="InterPro" id="IPR008135">
    <property type="entry name" value="Competence-induced_CinA"/>
</dbReference>
<evidence type="ECO:0000259" key="2">
    <source>
        <dbReference type="SMART" id="SM00852"/>
    </source>
</evidence>
<keyword evidence="4" id="KW-1185">Reference proteome</keyword>
<evidence type="ECO:0000313" key="4">
    <source>
        <dbReference type="Proteomes" id="UP000006315"/>
    </source>
</evidence>
<dbReference type="Pfam" id="PF02464">
    <property type="entry name" value="CinA"/>
    <property type="match status" value="1"/>
</dbReference>
<dbReference type="NCBIfam" id="TIGR00177">
    <property type="entry name" value="molyb_syn"/>
    <property type="match status" value="1"/>
</dbReference>
<protein>
    <recommendedName>
        <fullName evidence="1">Putative competence-damage inducible protein</fullName>
    </recommendedName>
</protein>
<dbReference type="InterPro" id="IPR036653">
    <property type="entry name" value="CinA-like_C"/>
</dbReference>
<dbReference type="SUPFAM" id="SSF53218">
    <property type="entry name" value="Molybdenum cofactor biosynthesis proteins"/>
    <property type="match status" value="1"/>
</dbReference>
<reference evidence="3 4" key="1">
    <citation type="journal article" date="2012" name="Front. Microbiol.">
        <title>Redundancy and modularity in membrane-associated dissimilatory nitrate reduction in Bacillus.</title>
        <authorList>
            <person name="Heylen K."/>
            <person name="Keltjens J."/>
        </authorList>
    </citation>
    <scope>NUCLEOTIDE SEQUENCE [LARGE SCALE GENOMIC DNA]</scope>
    <source>
        <strain evidence="3 4">LMG 9581</strain>
    </source>
</reference>
<dbReference type="InterPro" id="IPR001453">
    <property type="entry name" value="MoaB/Mog_dom"/>
</dbReference>
<comment type="caution">
    <text evidence="3">The sequence shown here is derived from an EMBL/GenBank/DDBJ whole genome shotgun (WGS) entry which is preliminary data.</text>
</comment>
<name>K6DIB6_SCHAZ</name>
<proteinExistence type="inferred from homology"/>
<dbReference type="PANTHER" id="PTHR13939">
    <property type="entry name" value="NICOTINAMIDE-NUCLEOTIDE AMIDOHYDROLASE PNCC"/>
    <property type="match status" value="1"/>
</dbReference>
<comment type="similarity">
    <text evidence="1">Belongs to the CinA family.</text>
</comment>
<dbReference type="AlphaFoldDB" id="K6DIB6"/>
<dbReference type="PANTHER" id="PTHR13939:SF0">
    <property type="entry name" value="NMN AMIDOHYDROLASE-LIKE PROTEIN YFAY"/>
    <property type="match status" value="1"/>
</dbReference>
<dbReference type="EMBL" id="AJLR01000042">
    <property type="protein sequence ID" value="EKN68014.1"/>
    <property type="molecule type" value="Genomic_DNA"/>
</dbReference>
<dbReference type="PATRIC" id="fig|1131731.3.peg.1215"/>
<dbReference type="Gene3D" id="3.90.950.20">
    <property type="entry name" value="CinA-like"/>
    <property type="match status" value="1"/>
</dbReference>
<evidence type="ECO:0000256" key="1">
    <source>
        <dbReference type="HAMAP-Rule" id="MF_00226"/>
    </source>
</evidence>
<dbReference type="NCBIfam" id="TIGR00199">
    <property type="entry name" value="PncC_domain"/>
    <property type="match status" value="1"/>
</dbReference>
<sequence length="413" mass="45435">MNAEIIAVGTELLLGQIANTNAQFLSIVLARIGINVFYHSVVGDNQARLIEVIETANKRSDLIIFTGGLGPTKDDLTKETVASVLSLRLAEDSNVLNKIDSYFKRQNRQMTENNRKQALVIEGSTVLQNDFGTAPGIALSKNDRIYMLFPGPPSELKPMFNNYGRPFLLEQLEIKEHIESRVLKFFGIGESQLETEVLDLIDAQSNPTIAPLIEDGEATLRLTAKDLSFEKATKMLDEVERAIQNRVGQYFYGYNGSTLYKEVFELLKTKKMTVSSAESLTGGGFANELTNFAGSSSVFKGSIVCYDTEVKRNILKVPNDVIAAHGVVSQECAQYMAENVRQLLNTDIGISFTGVAGPDKQEGKPVGTVFVGIAINGKKTKIFTLNLAGSRSGIRTKSVKYGYFHLLKILSRI</sequence>
<dbReference type="Pfam" id="PF18146">
    <property type="entry name" value="CinA_KH"/>
    <property type="match status" value="1"/>
</dbReference>
<dbReference type="InterPro" id="IPR050101">
    <property type="entry name" value="CinA"/>
</dbReference>
<dbReference type="HAMAP" id="MF_00226_B">
    <property type="entry name" value="CinA_B"/>
    <property type="match status" value="1"/>
</dbReference>
<dbReference type="SMART" id="SM00852">
    <property type="entry name" value="MoCF_biosynth"/>
    <property type="match status" value="1"/>
</dbReference>
<dbReference type="InterPro" id="IPR036425">
    <property type="entry name" value="MoaB/Mog-like_dom_sf"/>
</dbReference>
<dbReference type="CDD" id="cd00885">
    <property type="entry name" value="cinA"/>
    <property type="match status" value="1"/>
</dbReference>
<dbReference type="Gene3D" id="3.30.70.2860">
    <property type="match status" value="1"/>
</dbReference>
<dbReference type="Gene3D" id="3.40.980.10">
    <property type="entry name" value="MoaB/Mog-like domain"/>
    <property type="match status" value="1"/>
</dbReference>
<dbReference type="NCBIfam" id="TIGR00200">
    <property type="entry name" value="cinA_nterm"/>
    <property type="match status" value="1"/>
</dbReference>
<evidence type="ECO:0000313" key="3">
    <source>
        <dbReference type="EMBL" id="EKN68014.1"/>
    </source>
</evidence>